<name>R9B606_9GAMM</name>
<dbReference type="EMBL" id="JAUMJH010000013">
    <property type="protein sequence ID" value="MDO3656935.1"/>
    <property type="molecule type" value="Genomic_DNA"/>
</dbReference>
<gene>
    <name evidence="1" type="ORF">F896_00881</name>
    <name evidence="2" type="ORF">Q3V53_06900</name>
</gene>
<dbReference type="Proteomes" id="UP001168902">
    <property type="component" value="Unassembled WGS sequence"/>
</dbReference>
<dbReference type="InterPro" id="IPR017642">
    <property type="entry name" value="DNA_S_mod_DndB"/>
</dbReference>
<proteinExistence type="predicted"/>
<dbReference type="Proteomes" id="UP000016203">
    <property type="component" value="Unassembled WGS sequence"/>
</dbReference>
<dbReference type="RefSeq" id="WP_016162764.1">
    <property type="nucleotide sequence ID" value="NZ_JAKZGC010000010.1"/>
</dbReference>
<evidence type="ECO:0000313" key="2">
    <source>
        <dbReference type="EMBL" id="MDO3656935.1"/>
    </source>
</evidence>
<accession>R9B606</accession>
<keyword evidence="4" id="KW-1185">Reference proteome</keyword>
<evidence type="ECO:0000313" key="4">
    <source>
        <dbReference type="Proteomes" id="UP001168902"/>
    </source>
</evidence>
<dbReference type="CDD" id="cd16413">
    <property type="entry name" value="DGQHR_domain"/>
    <property type="match status" value="1"/>
</dbReference>
<evidence type="ECO:0000313" key="3">
    <source>
        <dbReference type="Proteomes" id="UP000016203"/>
    </source>
</evidence>
<reference evidence="1 3" key="1">
    <citation type="submission" date="2013-03" db="EMBL/GenBank/DDBJ databases">
        <title>The Genome Sequence of Acinetobacter sp. CIP 110321.</title>
        <authorList>
            <consortium name="The Broad Institute Genome Sequencing Platform"/>
            <consortium name="The Broad Institute Genome Sequencing Center for Infectious Disease"/>
            <person name="Cerqueira G."/>
            <person name="Feldgarden M."/>
            <person name="Courvalin P."/>
            <person name="Perichon B."/>
            <person name="Grillot-Courvalin C."/>
            <person name="Clermont D."/>
            <person name="Rocha E."/>
            <person name="Yoon E.-J."/>
            <person name="Nemec A."/>
            <person name="Walker B."/>
            <person name="Young S.K."/>
            <person name="Zeng Q."/>
            <person name="Gargeya S."/>
            <person name="Fitzgerald M."/>
            <person name="Haas B."/>
            <person name="Abouelleil A."/>
            <person name="Alvarado L."/>
            <person name="Arachchi H.M."/>
            <person name="Berlin A.M."/>
            <person name="Chapman S.B."/>
            <person name="Dewar J."/>
            <person name="Goldberg J."/>
            <person name="Griggs A."/>
            <person name="Gujja S."/>
            <person name="Hansen M."/>
            <person name="Howarth C."/>
            <person name="Imamovic A."/>
            <person name="Larimer J."/>
            <person name="McCowan C."/>
            <person name="Murphy C."/>
            <person name="Neiman D."/>
            <person name="Pearson M."/>
            <person name="Priest M."/>
            <person name="Roberts A."/>
            <person name="Saif S."/>
            <person name="Shea T."/>
            <person name="Sisk P."/>
            <person name="Sykes S."/>
            <person name="Wortman J."/>
            <person name="Nusbaum C."/>
            <person name="Birren B."/>
        </authorList>
    </citation>
    <scope>NUCLEOTIDE SEQUENCE [LARGE SCALE GENOMIC DNA]</scope>
    <source>
        <strain evidence="1 3">CIP 110321</strain>
    </source>
</reference>
<evidence type="ECO:0000313" key="1">
    <source>
        <dbReference type="EMBL" id="EOR09852.1"/>
    </source>
</evidence>
<reference evidence="2 4" key="2">
    <citation type="submission" date="2023-07" db="EMBL/GenBank/DDBJ databases">
        <title>A novel proteolytic Acinetobacter species.</title>
        <authorList>
            <person name="Nemec A."/>
            <person name="Radolfova-Krizova L."/>
        </authorList>
    </citation>
    <scope>NUCLEOTIDE SEQUENCE [LARGE SCALE GENOMIC DNA]</scope>
    <source>
        <strain evidence="2 4">NIPH 1865</strain>
    </source>
</reference>
<sequence length="353" mass="40718">MKLKYFVVNQPIGTFYLSVINASDLIGITDTLARTIVEQDNVQRESVPERINAIANYCTDPDATFPTAVIISVYQENFISIDDEYLVFKDNVSIGEIIDGQHRLLGIEKSGLSSKFDLPVVFMFDLDSYQKGYVFSIINSKQTRVPMSKIYDLFALNPYRSPYKTCHDIVKTLNRNVDSPFYNRIKMLGKKEVGQEKASLSQAAFINYLLPLISKNPDKDSIDIKNHKPLKYDDSLLFRKYFIEEKDELILKVLLNYFGAISEVFYEQWNNPEKYILSKPIGYGALLKHLPLYLKYGFEHKDLREDFFIEEFQKLKDFLDSPDSGGVQMTSEFFGSNEQSRTKLANLIREAIL</sequence>
<organism evidence="1 3">
    <name type="scientific">Acinetobacter genomosp. 15BJ</name>
    <dbReference type="NCBI Taxonomy" id="106651"/>
    <lineage>
        <taxon>Bacteria</taxon>
        <taxon>Pseudomonadati</taxon>
        <taxon>Pseudomonadota</taxon>
        <taxon>Gammaproteobacteria</taxon>
        <taxon>Moraxellales</taxon>
        <taxon>Moraxellaceae</taxon>
        <taxon>Acinetobacter</taxon>
    </lineage>
</organism>
<protein>
    <submittedName>
        <fullName evidence="2">DGQHR domain-containing protein</fullName>
    </submittedName>
</protein>
<dbReference type="EMBL" id="AQFL01000005">
    <property type="protein sequence ID" value="EOR09852.1"/>
    <property type="molecule type" value="Genomic_DNA"/>
</dbReference>
<dbReference type="InterPro" id="IPR017601">
    <property type="entry name" value="DGQHR-contain_dom"/>
</dbReference>
<dbReference type="AlphaFoldDB" id="R9B606"/>
<dbReference type="NCBIfam" id="TIGR03187">
    <property type="entry name" value="DGQHR"/>
    <property type="match status" value="1"/>
</dbReference>
<dbReference type="HOGENOM" id="CLU_055813_0_0_6"/>
<comment type="caution">
    <text evidence="1">The sequence shown here is derived from an EMBL/GenBank/DDBJ whole genome shotgun (WGS) entry which is preliminary data.</text>
</comment>
<dbReference type="PATRIC" id="fig|1217699.3.peg.851"/>
<dbReference type="Pfam" id="PF14072">
    <property type="entry name" value="DndB"/>
    <property type="match status" value="1"/>
</dbReference>